<dbReference type="Proteomes" id="UP001205105">
    <property type="component" value="Unassembled WGS sequence"/>
</dbReference>
<dbReference type="AlphaFoldDB" id="A0AAD5GXG0"/>
<comment type="caution">
    <text evidence="2">The sequence shown here is derived from an EMBL/GenBank/DDBJ whole genome shotgun (WGS) entry which is preliminary data.</text>
</comment>
<reference evidence="2" key="1">
    <citation type="submission" date="2020-11" db="EMBL/GenBank/DDBJ databases">
        <title>Chlorella ohadii genome sequencing and assembly.</title>
        <authorList>
            <person name="Murik O."/>
            <person name="Treves H."/>
            <person name="Kedem I."/>
            <person name="Shotland Y."/>
            <person name="Kaplan A."/>
        </authorList>
    </citation>
    <scope>NUCLEOTIDE SEQUENCE</scope>
    <source>
        <strain evidence="2">1</strain>
    </source>
</reference>
<evidence type="ECO:0000256" key="1">
    <source>
        <dbReference type="SAM" id="MobiDB-lite"/>
    </source>
</evidence>
<accession>A0AAD5GXG0</accession>
<feature type="compositionally biased region" description="Low complexity" evidence="1">
    <location>
        <begin position="26"/>
        <end position="50"/>
    </location>
</feature>
<gene>
    <name evidence="2" type="ORF">COHA_010153</name>
</gene>
<organism evidence="2 3">
    <name type="scientific">Chlorella ohadii</name>
    <dbReference type="NCBI Taxonomy" id="2649997"/>
    <lineage>
        <taxon>Eukaryota</taxon>
        <taxon>Viridiplantae</taxon>
        <taxon>Chlorophyta</taxon>
        <taxon>core chlorophytes</taxon>
        <taxon>Trebouxiophyceae</taxon>
        <taxon>Chlorellales</taxon>
        <taxon>Chlorellaceae</taxon>
        <taxon>Chlorella clade</taxon>
        <taxon>Chlorella</taxon>
    </lineage>
</organism>
<evidence type="ECO:0000313" key="2">
    <source>
        <dbReference type="EMBL" id="KAI7835954.1"/>
    </source>
</evidence>
<proteinExistence type="predicted"/>
<dbReference type="EMBL" id="JADXDR010000213">
    <property type="protein sequence ID" value="KAI7835954.1"/>
    <property type="molecule type" value="Genomic_DNA"/>
</dbReference>
<feature type="region of interest" description="Disordered" evidence="1">
    <location>
        <begin position="1"/>
        <end position="73"/>
    </location>
</feature>
<evidence type="ECO:0000313" key="3">
    <source>
        <dbReference type="Proteomes" id="UP001205105"/>
    </source>
</evidence>
<protein>
    <submittedName>
        <fullName evidence="2">Uncharacterized protein</fullName>
    </submittedName>
</protein>
<name>A0AAD5GXG0_9CHLO</name>
<keyword evidence="3" id="KW-1185">Reference proteome</keyword>
<sequence>MQATCCTNAARCSPPTAGSSQKAQQRHLAAAPLALHRSARRQSVAAAAGPEKPPPEQLPYTDRPAEVPSSDPWEGEQFEAVGKLASWAIPIIAVAAVGIGLFATSTYNEGATVFLDAPKSEQDSAKLITADQLMMGPPPAQQ</sequence>